<dbReference type="Proteomes" id="UP000201917">
    <property type="component" value="Segment"/>
</dbReference>
<dbReference type="Gene3D" id="2.80.10.50">
    <property type="match status" value="1"/>
</dbReference>
<evidence type="ECO:0000313" key="2">
    <source>
        <dbReference type="EMBL" id="AIU41366.1"/>
    </source>
</evidence>
<name>A0A097P961_9ABAC</name>
<evidence type="ECO:0000313" key="3">
    <source>
        <dbReference type="Proteomes" id="UP000201917"/>
    </source>
</evidence>
<comment type="similarity">
    <text evidence="1">Belongs to the heparin-binding growth factors family.</text>
</comment>
<dbReference type="SUPFAM" id="SSF50353">
    <property type="entry name" value="Cytokine"/>
    <property type="match status" value="1"/>
</dbReference>
<dbReference type="RefSeq" id="YP_009186818.1">
    <property type="nucleotide sequence ID" value="NC_028636.1"/>
</dbReference>
<dbReference type="PANTHER" id="PTHR11486">
    <property type="entry name" value="FIBROBLAST GROWTH FACTOR"/>
    <property type="match status" value="1"/>
</dbReference>
<dbReference type="InterPro" id="IPR008996">
    <property type="entry name" value="IL1/FGF"/>
</dbReference>
<organism evidence="2 3">
    <name type="scientific">Sucra jujuba nucleopolyhedrovirus</name>
    <dbReference type="NCBI Taxonomy" id="1563660"/>
    <lineage>
        <taxon>Viruses</taxon>
        <taxon>Viruses incertae sedis</taxon>
        <taxon>Naldaviricetes</taxon>
        <taxon>Lefavirales</taxon>
        <taxon>Baculoviridae</taxon>
        <taxon>Alphabaculovirus</taxon>
        <taxon>Alphabaculovirus sujujubae</taxon>
    </lineage>
</organism>
<protein>
    <submittedName>
        <fullName evidence="2">Fgf</fullName>
    </submittedName>
</protein>
<dbReference type="SMART" id="SM00442">
    <property type="entry name" value="FGF"/>
    <property type="match status" value="1"/>
</dbReference>
<evidence type="ECO:0000256" key="1">
    <source>
        <dbReference type="ARBA" id="ARBA00007936"/>
    </source>
</evidence>
<sequence>MFSVTLFLSALSVATSAFLGSGAHPLDSVSGSATHVQFFINKRLLQMSAEGIVNGTNESMHDENTVWKRIAVDKKSDIVIRNVKNCRFLCINDCGYTYSATVPNKECLWTEAMNGHYSYYYRQLPKRKMYLGLNLEGKTRKIVLPVDDPVGKFASQTFTTIRHWTSAAPRGDVCETWDQVKGNLTIKPKNTCRSFSKTKVETQFELTNSIPLERDNKLNDEDVEYTNVLDESKEVVSAVKNETTENVNSTTSAEVNSTINVDSVYVSGSLNKNLYSFDNDPEIEVLVLSSPSIATTTKPGTADELVNNLLNKTKNVVVNNGTKTIRVNTYTFNNCNFINV</sequence>
<dbReference type="InterPro" id="IPR002209">
    <property type="entry name" value="Fibroblast_GF_fam"/>
</dbReference>
<dbReference type="Pfam" id="PF00167">
    <property type="entry name" value="FGF"/>
    <property type="match status" value="1"/>
</dbReference>
<dbReference type="KEGG" id="vg:26382582"/>
<dbReference type="OrthoDB" id="23683at10239"/>
<dbReference type="CDD" id="cd23311">
    <property type="entry name" value="beta-trefoil_FGF_Bnl-like"/>
    <property type="match status" value="1"/>
</dbReference>
<accession>A0A097P961</accession>
<dbReference type="GeneID" id="26382582"/>
<proteinExistence type="inferred from homology"/>
<dbReference type="GO" id="GO:0008083">
    <property type="term" value="F:growth factor activity"/>
    <property type="evidence" value="ECO:0007669"/>
    <property type="project" value="InterPro"/>
</dbReference>
<keyword evidence="3" id="KW-1185">Reference proteome</keyword>
<reference evidence="2 3" key="1">
    <citation type="journal article" date="2014" name="PLoS ONE">
        <title>Genomic Sequencing and Analysis of Sucra jujuba Nucleopolyhedrovirus.</title>
        <authorList>
            <person name="Liu X."/>
            <person name="Yin F."/>
            <person name="Zhu Z."/>
            <person name="Hou D."/>
            <person name="Wang J."/>
            <person name="Zhang L."/>
            <person name="Wang M."/>
            <person name="Wang H."/>
            <person name="Hu Z."/>
            <person name="Deng F."/>
        </authorList>
    </citation>
    <scope>NUCLEOTIDE SEQUENCE [LARGE SCALE GENOMIC DNA]</scope>
    <source>
        <strain evidence="2">473</strain>
    </source>
</reference>
<dbReference type="EMBL" id="KJ676450">
    <property type="protein sequence ID" value="AIU41366.1"/>
    <property type="molecule type" value="Genomic_DNA"/>
</dbReference>